<dbReference type="InParanoid" id="A0A1Q3CA91"/>
<dbReference type="STRING" id="3775.A0A1Q3CA91"/>
<dbReference type="PANTHER" id="PTHR31071">
    <property type="entry name" value="GB|AAF24581.1"/>
    <property type="match status" value="1"/>
</dbReference>
<comment type="caution">
    <text evidence="3">The sequence shown here is derived from an EMBL/GenBank/DDBJ whole genome shotgun (WGS) entry which is preliminary data.</text>
</comment>
<keyword evidence="1" id="KW-0175">Coiled coil</keyword>
<evidence type="ECO:0000313" key="3">
    <source>
        <dbReference type="EMBL" id="GAV77018.1"/>
    </source>
</evidence>
<evidence type="ECO:0000313" key="4">
    <source>
        <dbReference type="Proteomes" id="UP000187406"/>
    </source>
</evidence>
<dbReference type="OrthoDB" id="670909at2759"/>
<feature type="compositionally biased region" description="Basic residues" evidence="2">
    <location>
        <begin position="92"/>
        <end position="112"/>
    </location>
</feature>
<gene>
    <name evidence="3" type="ORF">CFOL_v3_20490</name>
</gene>
<proteinExistence type="predicted"/>
<dbReference type="InterPro" id="IPR043424">
    <property type="entry name" value="BLT-like"/>
</dbReference>
<dbReference type="AlphaFoldDB" id="A0A1Q3CA91"/>
<keyword evidence="4" id="KW-1185">Reference proteome</keyword>
<feature type="region of interest" description="Disordered" evidence="2">
    <location>
        <begin position="424"/>
        <end position="458"/>
    </location>
</feature>
<sequence length="601" mass="68319">MERRENVVERKGKKQELMVKKLKHGRMLVGKRGGPFTPSPTWRLELSSDNSNNIDRNSNSNSIHEFLTLPPHSTISARNLCANLWELEPPHHKSRSKMGKGGVKLRGRKHKDKGFDPPNSPPDQVAPCNPAVTPTRSLDFKCRVGESICSLKSSEELLKVLNRIWSLQEQQVSNKSLVKALKIKLDHSQARVKELLRQKQTEMRKMNALMKQAAEDKLVRKSKEQDQIKVAIQSVRDELEDERKLRNYSERIHWKLARELTEVKSSFSNALKELERQRKARILLENLCDEFAKGIIDYEQEVRSLKDKPTIECVGTESPDRFILHISEAWLDERMQMKQAQNDPTEKITMVDKLSFDIETFLQGKRSIGLGNNCSLSSKELNKRYSRRHSLESFPLNDAVSALQDPDDDDSIGGDLHCFKVEKTAGGKQSTGSSKQHRDNASEGQHEELPNSDSIKNNVMSREYTKGYNLSSSQSKFEAHMDQGEIRGGNQAVVSNANISVVRKDAREYLHERRNNYVDTVIDKVITAHSLSSEVETIHPEITCGENLQQCKLKLTPTDFETSESSSKHNSCLKENTLKAKLLEARLEDQRSRSKASKGSS</sequence>
<evidence type="ECO:0000256" key="2">
    <source>
        <dbReference type="SAM" id="MobiDB-lite"/>
    </source>
</evidence>
<dbReference type="Proteomes" id="UP000187406">
    <property type="component" value="Unassembled WGS sequence"/>
</dbReference>
<dbReference type="EMBL" id="BDDD01001554">
    <property type="protein sequence ID" value="GAV77018.1"/>
    <property type="molecule type" value="Genomic_DNA"/>
</dbReference>
<accession>A0A1Q3CA91</accession>
<reference evidence="4" key="1">
    <citation type="submission" date="2016-04" db="EMBL/GenBank/DDBJ databases">
        <title>Cephalotus genome sequencing.</title>
        <authorList>
            <person name="Fukushima K."/>
            <person name="Hasebe M."/>
            <person name="Fang X."/>
        </authorList>
    </citation>
    <scope>NUCLEOTIDE SEQUENCE [LARGE SCALE GENOMIC DNA]</scope>
    <source>
        <strain evidence="4">cv. St1</strain>
    </source>
</reference>
<evidence type="ECO:0000256" key="1">
    <source>
        <dbReference type="SAM" id="Coils"/>
    </source>
</evidence>
<feature type="compositionally biased region" description="Basic and acidic residues" evidence="2">
    <location>
        <begin position="436"/>
        <end position="449"/>
    </location>
</feature>
<feature type="region of interest" description="Disordered" evidence="2">
    <location>
        <begin position="90"/>
        <end position="129"/>
    </location>
</feature>
<dbReference type="PANTHER" id="PTHR31071:SF9">
    <property type="entry name" value="INTRACELLULAR PROTEIN TRANSPORT PROTEIN USO1-RELATED"/>
    <property type="match status" value="1"/>
</dbReference>
<organism evidence="3 4">
    <name type="scientific">Cephalotus follicularis</name>
    <name type="common">Albany pitcher plant</name>
    <dbReference type="NCBI Taxonomy" id="3775"/>
    <lineage>
        <taxon>Eukaryota</taxon>
        <taxon>Viridiplantae</taxon>
        <taxon>Streptophyta</taxon>
        <taxon>Embryophyta</taxon>
        <taxon>Tracheophyta</taxon>
        <taxon>Spermatophyta</taxon>
        <taxon>Magnoliopsida</taxon>
        <taxon>eudicotyledons</taxon>
        <taxon>Gunneridae</taxon>
        <taxon>Pentapetalae</taxon>
        <taxon>rosids</taxon>
        <taxon>fabids</taxon>
        <taxon>Oxalidales</taxon>
        <taxon>Cephalotaceae</taxon>
        <taxon>Cephalotus</taxon>
    </lineage>
</organism>
<feature type="coiled-coil region" evidence="1">
    <location>
        <begin position="178"/>
        <end position="216"/>
    </location>
</feature>
<name>A0A1Q3CA91_CEPFO</name>
<protein>
    <submittedName>
        <fullName evidence="3">Uncharacterized protein</fullName>
    </submittedName>
</protein>